<gene>
    <name evidence="4" type="ORF">chiPu_0014157</name>
</gene>
<dbReference type="PANTHER" id="PTHR14614:SF5">
    <property type="entry name" value="EEF1A LYSINE METHYLTRANSFERASE 3"/>
    <property type="match status" value="1"/>
</dbReference>
<dbReference type="GO" id="GO:0032991">
    <property type="term" value="C:protein-containing complex"/>
    <property type="evidence" value="ECO:0007669"/>
    <property type="project" value="TreeGrafter"/>
</dbReference>
<keyword evidence="2" id="KW-0949">S-adenosyl-L-methionine</keyword>
<name>A0A401SZ66_CHIPU</name>
<evidence type="ECO:0000256" key="1">
    <source>
        <dbReference type="ARBA" id="ARBA00022603"/>
    </source>
</evidence>
<proteinExistence type="predicted"/>
<dbReference type="EMBL" id="BEZZ01000730">
    <property type="protein sequence ID" value="GCC35670.1"/>
    <property type="molecule type" value="Genomic_DNA"/>
</dbReference>
<dbReference type="GO" id="GO:0008168">
    <property type="term" value="F:methyltransferase activity"/>
    <property type="evidence" value="ECO:0007669"/>
    <property type="project" value="UniProtKB-KW"/>
</dbReference>
<reference evidence="4 5" key="1">
    <citation type="journal article" date="2018" name="Nat. Ecol. Evol.">
        <title>Shark genomes provide insights into elasmobranch evolution and the origin of vertebrates.</title>
        <authorList>
            <person name="Hara Y"/>
            <person name="Yamaguchi K"/>
            <person name="Onimaru K"/>
            <person name="Kadota M"/>
            <person name="Koyanagi M"/>
            <person name="Keeley SD"/>
            <person name="Tatsumi K"/>
            <person name="Tanaka K"/>
            <person name="Motone F"/>
            <person name="Kageyama Y"/>
            <person name="Nozu R"/>
            <person name="Adachi N"/>
            <person name="Nishimura O"/>
            <person name="Nakagawa R"/>
            <person name="Tanegashima C"/>
            <person name="Kiyatake I"/>
            <person name="Matsumoto R"/>
            <person name="Murakumo K"/>
            <person name="Nishida K"/>
            <person name="Terakita A"/>
            <person name="Kuratani S"/>
            <person name="Sato K"/>
            <person name="Hyodo S Kuraku.S."/>
        </authorList>
    </citation>
    <scope>NUCLEOTIDE SEQUENCE [LARGE SCALE GENOMIC DNA]</scope>
</reference>
<dbReference type="GO" id="GO:0005829">
    <property type="term" value="C:cytosol"/>
    <property type="evidence" value="ECO:0007669"/>
    <property type="project" value="TreeGrafter"/>
</dbReference>
<dbReference type="CDD" id="cd02440">
    <property type="entry name" value="AdoMet_MTases"/>
    <property type="match status" value="1"/>
</dbReference>
<dbReference type="OMA" id="RYLNERM"/>
<keyword evidence="1" id="KW-0808">Transferase</keyword>
<dbReference type="Proteomes" id="UP000287033">
    <property type="component" value="Unassembled WGS sequence"/>
</dbReference>
<comment type="caution">
    <text evidence="4">The sequence shown here is derived from an EMBL/GenBank/DDBJ whole genome shotgun (WGS) entry which is preliminary data.</text>
</comment>
<evidence type="ECO:0000313" key="4">
    <source>
        <dbReference type="EMBL" id="GCC35670.1"/>
    </source>
</evidence>
<evidence type="ECO:0000256" key="3">
    <source>
        <dbReference type="SAM" id="MobiDB-lite"/>
    </source>
</evidence>
<organism evidence="4 5">
    <name type="scientific">Chiloscyllium punctatum</name>
    <name type="common">Brownbanded bambooshark</name>
    <name type="synonym">Hemiscyllium punctatum</name>
    <dbReference type="NCBI Taxonomy" id="137246"/>
    <lineage>
        <taxon>Eukaryota</taxon>
        <taxon>Metazoa</taxon>
        <taxon>Chordata</taxon>
        <taxon>Craniata</taxon>
        <taxon>Vertebrata</taxon>
        <taxon>Chondrichthyes</taxon>
        <taxon>Elasmobranchii</taxon>
        <taxon>Galeomorphii</taxon>
        <taxon>Galeoidea</taxon>
        <taxon>Orectolobiformes</taxon>
        <taxon>Hemiscylliidae</taxon>
        <taxon>Chiloscyllium</taxon>
    </lineage>
</organism>
<dbReference type="AlphaFoldDB" id="A0A401SZ66"/>
<keyword evidence="5" id="KW-1185">Reference proteome</keyword>
<dbReference type="OrthoDB" id="413520at2759"/>
<feature type="region of interest" description="Disordered" evidence="3">
    <location>
        <begin position="1"/>
        <end position="25"/>
    </location>
</feature>
<accession>A0A401SZ66</accession>
<dbReference type="STRING" id="137246.A0A401SZ66"/>
<evidence type="ECO:0000313" key="5">
    <source>
        <dbReference type="Proteomes" id="UP000287033"/>
    </source>
</evidence>
<dbReference type="PANTHER" id="PTHR14614">
    <property type="entry name" value="HEPATOCELLULAR CARCINOMA-ASSOCIATED ANTIGEN"/>
    <property type="match status" value="1"/>
</dbReference>
<evidence type="ECO:0000256" key="2">
    <source>
        <dbReference type="ARBA" id="ARBA00022691"/>
    </source>
</evidence>
<sequence>MEERSGSRKTAKHMDKSSNVLSKEDPEGNLPSILVNHYQFCGYDLEITRYLNERMGVSAFVWNSGLTLCQFFQQEKINFSGMKVLELGSGTGIVGILAALLGGEVTLTDQIQALKQIEYNVSVNVPDSCRHLPKIRALSWGFDQVHFPSDYDIILGSDIVYYPSDFPLLLQTLRHLSNQRTTIYIATELRGCCAAHKFHEEIIPQYFNSRIVYRNQSADINLYKLTLKVPKTGEELSMEKETRKKLLSN</sequence>
<dbReference type="SUPFAM" id="SSF53335">
    <property type="entry name" value="S-adenosyl-L-methionine-dependent methyltransferases"/>
    <property type="match status" value="1"/>
</dbReference>
<keyword evidence="1" id="KW-0489">Methyltransferase</keyword>
<protein>
    <submittedName>
        <fullName evidence="4">Uncharacterized protein</fullName>
    </submittedName>
</protein>
<dbReference type="Pfam" id="PF10294">
    <property type="entry name" value="Methyltransf_16"/>
    <property type="match status" value="1"/>
</dbReference>
<dbReference type="GO" id="GO:0032259">
    <property type="term" value="P:methylation"/>
    <property type="evidence" value="ECO:0007669"/>
    <property type="project" value="UniProtKB-KW"/>
</dbReference>
<dbReference type="Gene3D" id="3.40.50.150">
    <property type="entry name" value="Vaccinia Virus protein VP39"/>
    <property type="match status" value="1"/>
</dbReference>
<dbReference type="InterPro" id="IPR029063">
    <property type="entry name" value="SAM-dependent_MTases_sf"/>
</dbReference>
<dbReference type="InterPro" id="IPR019410">
    <property type="entry name" value="Methyltransf_16"/>
</dbReference>